<dbReference type="AlphaFoldDB" id="A7T6H3"/>
<keyword evidence="5 6" id="KW-1015">Disulfide bond</keyword>
<dbReference type="eggNOG" id="ENOG502ST15">
    <property type="taxonomic scope" value="Eukaryota"/>
</dbReference>
<dbReference type="InterPro" id="IPR000742">
    <property type="entry name" value="EGF"/>
</dbReference>
<dbReference type="Gene3D" id="3.90.215.10">
    <property type="entry name" value="Gamma Fibrinogen, chain A, domain 1"/>
    <property type="match status" value="1"/>
</dbReference>
<dbReference type="HOGENOM" id="CLU_044262_0_0_1"/>
<comment type="caution">
    <text evidence="6">Lacks conserved residue(s) required for the propagation of feature annotation.</text>
</comment>
<evidence type="ECO:0000313" key="8">
    <source>
        <dbReference type="EMBL" id="EDO28434.1"/>
    </source>
</evidence>
<evidence type="ECO:0000256" key="4">
    <source>
        <dbReference type="ARBA" id="ARBA00022837"/>
    </source>
</evidence>
<dbReference type="Gene3D" id="2.10.25.10">
    <property type="entry name" value="Laminin"/>
    <property type="match status" value="1"/>
</dbReference>
<feature type="domain" description="EGF-like" evidence="7">
    <location>
        <begin position="130"/>
        <end position="166"/>
    </location>
</feature>
<dbReference type="Pfam" id="PF00008">
    <property type="entry name" value="EGF"/>
    <property type="match status" value="1"/>
</dbReference>
<evidence type="ECO:0000256" key="3">
    <source>
        <dbReference type="ARBA" id="ARBA00022734"/>
    </source>
</evidence>
<dbReference type="Proteomes" id="UP000001593">
    <property type="component" value="Unassembled WGS sequence"/>
</dbReference>
<dbReference type="OMA" id="WDIIDEA"/>
<evidence type="ECO:0000256" key="5">
    <source>
        <dbReference type="ARBA" id="ARBA00023157"/>
    </source>
</evidence>
<keyword evidence="3" id="KW-0430">Lectin</keyword>
<protein>
    <recommendedName>
        <fullName evidence="7">EGF-like domain-containing protein</fullName>
    </recommendedName>
</protein>
<dbReference type="PROSITE" id="PS50026">
    <property type="entry name" value="EGF_3"/>
    <property type="match status" value="1"/>
</dbReference>
<gene>
    <name evidence="8" type="ORF">NEMVEDRAFT_v1g248782</name>
</gene>
<evidence type="ECO:0000259" key="7">
    <source>
        <dbReference type="PROSITE" id="PS50026"/>
    </source>
</evidence>
<keyword evidence="6" id="KW-0245">EGF-like domain</keyword>
<dbReference type="EMBL" id="DS471568">
    <property type="protein sequence ID" value="EDO28434.1"/>
    <property type="molecule type" value="Genomic_DNA"/>
</dbReference>
<dbReference type="PANTHER" id="PTHR16146:SF42">
    <property type="entry name" value="APPLE DOMAIN-CONTAINING PROTEIN"/>
    <property type="match status" value="1"/>
</dbReference>
<evidence type="ECO:0000256" key="6">
    <source>
        <dbReference type="PROSITE-ProRule" id="PRU00076"/>
    </source>
</evidence>
<dbReference type="SUPFAM" id="SSF56496">
    <property type="entry name" value="Fibrinogen C-terminal domain-like"/>
    <property type="match status" value="1"/>
</dbReference>
<accession>A7T6H3</accession>
<keyword evidence="2" id="KW-0479">Metal-binding</keyword>
<comment type="similarity">
    <text evidence="1">Belongs to the EGF domain peptide family.</text>
</comment>
<dbReference type="SUPFAM" id="SSF57196">
    <property type="entry name" value="EGF/Laminin"/>
    <property type="match status" value="1"/>
</dbReference>
<evidence type="ECO:0000256" key="2">
    <source>
        <dbReference type="ARBA" id="ARBA00022723"/>
    </source>
</evidence>
<reference evidence="8 9" key="1">
    <citation type="journal article" date="2007" name="Science">
        <title>Sea anemone genome reveals ancestral eumetazoan gene repertoire and genomic organization.</title>
        <authorList>
            <person name="Putnam N.H."/>
            <person name="Srivastava M."/>
            <person name="Hellsten U."/>
            <person name="Dirks B."/>
            <person name="Chapman J."/>
            <person name="Salamov A."/>
            <person name="Terry A."/>
            <person name="Shapiro H."/>
            <person name="Lindquist E."/>
            <person name="Kapitonov V.V."/>
            <person name="Jurka J."/>
            <person name="Genikhovich G."/>
            <person name="Grigoriev I.V."/>
            <person name="Lucas S.M."/>
            <person name="Steele R.E."/>
            <person name="Finnerty J.R."/>
            <person name="Technau U."/>
            <person name="Martindale M.Q."/>
            <person name="Rokhsar D.S."/>
        </authorList>
    </citation>
    <scope>NUCLEOTIDE SEQUENCE [LARGE SCALE GENOMIC DNA]</scope>
    <source>
        <strain evidence="9">CH2 X CH6</strain>
    </source>
</reference>
<dbReference type="InterPro" id="IPR036056">
    <property type="entry name" value="Fibrinogen-like_C"/>
</dbReference>
<dbReference type="InParanoid" id="A7T6H3"/>
<dbReference type="InterPro" id="IPR014716">
    <property type="entry name" value="Fibrinogen_a/b/g_C_1"/>
</dbReference>
<sequence length="390" mass="44780">MKTSQENSQFIYIDLRGVSRAHNKHPGDWLHSAFASMPTQHRELYTIAKISIQRKYNKLISQERGTWNSRRYLALRSYQVSSTGCELLEEDKDSRTLKPNSDYIYFDLKQKVVPSASSLSYPSVCRNGCCLANPCLNGGTCTEKCEHPKTKFVCNCPTNATGKRCEQFFWPKSCLDFYKAHNAPAKPPRGVYTIFKNDNITEVKRYCDFTPPNKAWTLIESYAAKHRVEFEAKSFLDDYPVNQETPGQHEKYRLARAAMQMIKATAVSYRVTCKFLSRENVTDRDYLEGRLSTWDIIDEASTSRSSCCKTVTYVNIEGHSCSNCTLALFQKKGDWHFHAHPNVGYDLIPPTYKDTSKQIFGKYNPGQYHSFLGYDSPDSTTEYWLGQEMP</sequence>
<evidence type="ECO:0000313" key="9">
    <source>
        <dbReference type="Proteomes" id="UP000001593"/>
    </source>
</evidence>
<dbReference type="GO" id="GO:0070492">
    <property type="term" value="F:oligosaccharide binding"/>
    <property type="evidence" value="ECO:0000318"/>
    <property type="project" value="GO_Central"/>
</dbReference>
<organism evidence="8 9">
    <name type="scientific">Nematostella vectensis</name>
    <name type="common">Starlet sea anemone</name>
    <dbReference type="NCBI Taxonomy" id="45351"/>
    <lineage>
        <taxon>Eukaryota</taxon>
        <taxon>Metazoa</taxon>
        <taxon>Cnidaria</taxon>
        <taxon>Anthozoa</taxon>
        <taxon>Hexacorallia</taxon>
        <taxon>Actiniaria</taxon>
        <taxon>Edwardsiidae</taxon>
        <taxon>Nematostella</taxon>
    </lineage>
</organism>
<dbReference type="PhylomeDB" id="A7T6H3"/>
<dbReference type="CDD" id="cd00054">
    <property type="entry name" value="EGF_CA"/>
    <property type="match status" value="1"/>
</dbReference>
<evidence type="ECO:0000256" key="1">
    <source>
        <dbReference type="ARBA" id="ARBA00006373"/>
    </source>
</evidence>
<feature type="disulfide bond" evidence="6">
    <location>
        <begin position="156"/>
        <end position="165"/>
    </location>
</feature>
<name>A7T6H3_NEMVE</name>
<dbReference type="PROSITE" id="PS00022">
    <property type="entry name" value="EGF_1"/>
    <property type="match status" value="1"/>
</dbReference>
<keyword evidence="4" id="KW-0106">Calcium</keyword>
<keyword evidence="9" id="KW-1185">Reference proteome</keyword>
<dbReference type="GO" id="GO:0046872">
    <property type="term" value="F:metal ion binding"/>
    <property type="evidence" value="ECO:0007669"/>
    <property type="project" value="UniProtKB-KW"/>
</dbReference>
<dbReference type="PANTHER" id="PTHR16146">
    <property type="entry name" value="INTELECTIN"/>
    <property type="match status" value="1"/>
</dbReference>
<dbReference type="GO" id="GO:0005615">
    <property type="term" value="C:extracellular space"/>
    <property type="evidence" value="ECO:0000318"/>
    <property type="project" value="GO_Central"/>
</dbReference>
<proteinExistence type="inferred from homology"/>